<dbReference type="GO" id="GO:0031222">
    <property type="term" value="P:arabinan catabolic process"/>
    <property type="evidence" value="ECO:0007669"/>
    <property type="project" value="TreeGrafter"/>
</dbReference>
<evidence type="ECO:0000256" key="2">
    <source>
        <dbReference type="ARBA" id="ARBA00022801"/>
    </source>
</evidence>
<dbReference type="InterPro" id="IPR044993">
    <property type="entry name" value="BXL"/>
</dbReference>
<feature type="domain" description="Fibronectin type III-like" evidence="4">
    <location>
        <begin position="598"/>
        <end position="668"/>
    </location>
</feature>
<gene>
    <name evidence="5" type="ORF">RGQ29_014939</name>
</gene>
<protein>
    <recommendedName>
        <fullName evidence="4">Fibronectin type III-like domain-containing protein</fullName>
    </recommendedName>
</protein>
<evidence type="ECO:0000259" key="4">
    <source>
        <dbReference type="SMART" id="SM01217"/>
    </source>
</evidence>
<keyword evidence="3" id="KW-0326">Glycosidase</keyword>
<dbReference type="Gene3D" id="3.40.50.1700">
    <property type="entry name" value="Glycoside hydrolase family 3 C-terminal domain"/>
    <property type="match status" value="1"/>
</dbReference>
<comment type="caution">
    <text evidence="5">The sequence shown here is derived from an EMBL/GenBank/DDBJ whole genome shotgun (WGS) entry which is preliminary data.</text>
</comment>
<dbReference type="Pfam" id="PF01915">
    <property type="entry name" value="Glyco_hydro_3_C"/>
    <property type="match status" value="1"/>
</dbReference>
<evidence type="ECO:0000256" key="1">
    <source>
        <dbReference type="ARBA" id="ARBA00022729"/>
    </source>
</evidence>
<evidence type="ECO:0000256" key="3">
    <source>
        <dbReference type="ARBA" id="ARBA00023295"/>
    </source>
</evidence>
<dbReference type="Gene3D" id="2.60.40.10">
    <property type="entry name" value="Immunoglobulins"/>
    <property type="match status" value="1"/>
</dbReference>
<dbReference type="SUPFAM" id="SSF51445">
    <property type="entry name" value="(Trans)glycosidases"/>
    <property type="match status" value="1"/>
</dbReference>
<dbReference type="AlphaFoldDB" id="A0AAN7J218"/>
<dbReference type="InterPro" id="IPR013783">
    <property type="entry name" value="Ig-like_fold"/>
</dbReference>
<dbReference type="EMBL" id="JAXUIC010000003">
    <property type="protein sequence ID" value="KAK4597144.1"/>
    <property type="molecule type" value="Genomic_DNA"/>
</dbReference>
<name>A0AAN7J218_QUERU</name>
<sequence length="678" mass="75136">MTLYEKVRQLGNSAYGVPRLGLPEYEWWSEVLHGVSNVGPGIVLDDSIPHATSFPTPILTTASFNESLWKTIGQAVSTEARAMHNLGHAGLTFWSPTINVARDPRWGRIIETPGEDPFVVGTYAVNYVRGLQDVEGTEHYKDLNSRPLKVSASCKHFTAYDVDNWFGIERYSFDARVTEQDMEETFNRPFQMCIQNGDASSVMCSYNRVNGIPACADHKLLRQTVREEWNLHGYIVADCDSIEVMVNDHKWLDVDNETAVAYTLQAGNNVENAVKQGKVGEAVVDQSLEYLYVVLMRLGLFDGNPKFNSLGRNDLCSNTNIELATEAAREGIQWLDHMLMLPLMIGNYAFDSKIAGTPCRYTSPIDGFSSYGRVNYEAGCPDVKCNDETLILPAVESTKIADATIIVAGIDLSIEAESLDRVDLLLPGKQTDLINQVADAAKGPVVLVIMSAGGVDISFAKNNPKVQAILWVGYPGEEGGEAIADVVFGKYNPGGRLPLTWYEAEYVNKLPLTSMQLRPDDTHGYPGRTYKFFNGSTVFPFGYGLSYTKFNYTLTALQTSQPIKLNRFQHCRDLLYKNETFKPGCPAVLVDDLKYGNEVVLVYSQPPDGIVGTHFKQLIGFQKVFVAAGTGKKIQFTFSVCQSLAIVDYNGYSLLPSGRHTIIVNDGAISFPFQVRFH</sequence>
<dbReference type="PANTHER" id="PTHR42721:SF11">
    <property type="entry name" value="BETA-D-XYLOSIDASE 5-RELATED"/>
    <property type="match status" value="1"/>
</dbReference>
<dbReference type="InterPro" id="IPR036962">
    <property type="entry name" value="Glyco_hydro_3_N_sf"/>
</dbReference>
<keyword evidence="1" id="KW-0732">Signal</keyword>
<dbReference type="Proteomes" id="UP001324115">
    <property type="component" value="Unassembled WGS sequence"/>
</dbReference>
<dbReference type="InterPro" id="IPR001764">
    <property type="entry name" value="Glyco_hydro_3_N"/>
</dbReference>
<dbReference type="PANTHER" id="PTHR42721">
    <property type="entry name" value="SUGAR HYDROLASE-RELATED"/>
    <property type="match status" value="1"/>
</dbReference>
<dbReference type="InterPro" id="IPR036881">
    <property type="entry name" value="Glyco_hydro_3_C_sf"/>
</dbReference>
<dbReference type="InterPro" id="IPR017853">
    <property type="entry name" value="GH"/>
</dbReference>
<accession>A0AAN7J218</accession>
<dbReference type="InterPro" id="IPR026891">
    <property type="entry name" value="Fn3-like"/>
</dbReference>
<evidence type="ECO:0000313" key="6">
    <source>
        <dbReference type="Proteomes" id="UP001324115"/>
    </source>
</evidence>
<keyword evidence="6" id="KW-1185">Reference proteome</keyword>
<dbReference type="Pfam" id="PF14310">
    <property type="entry name" value="Fn3-like"/>
    <property type="match status" value="1"/>
</dbReference>
<dbReference type="GO" id="GO:0009044">
    <property type="term" value="F:xylan 1,4-beta-xylosidase activity"/>
    <property type="evidence" value="ECO:0007669"/>
    <property type="project" value="InterPro"/>
</dbReference>
<evidence type="ECO:0000313" key="5">
    <source>
        <dbReference type="EMBL" id="KAK4597144.1"/>
    </source>
</evidence>
<dbReference type="GO" id="GO:0045493">
    <property type="term" value="P:xylan catabolic process"/>
    <property type="evidence" value="ECO:0007669"/>
    <property type="project" value="InterPro"/>
</dbReference>
<dbReference type="SUPFAM" id="SSF52279">
    <property type="entry name" value="Beta-D-glucan exohydrolase, C-terminal domain"/>
    <property type="match status" value="1"/>
</dbReference>
<reference evidence="5 6" key="1">
    <citation type="journal article" date="2023" name="G3 (Bethesda)">
        <title>A haplotype-resolved chromosome-scale genome for Quercus rubra L. provides insights into the genetics of adaptive traits for red oak species.</title>
        <authorList>
            <person name="Kapoor B."/>
            <person name="Jenkins J."/>
            <person name="Schmutz J."/>
            <person name="Zhebentyayeva T."/>
            <person name="Kuelheim C."/>
            <person name="Coggeshall M."/>
            <person name="Heim C."/>
            <person name="Lasky J.R."/>
            <person name="Leites L."/>
            <person name="Islam-Faridi N."/>
            <person name="Romero-Severson J."/>
            <person name="DeLeo V.L."/>
            <person name="Lucas S.M."/>
            <person name="Lazic D."/>
            <person name="Gailing O."/>
            <person name="Carlson J."/>
            <person name="Staton M."/>
        </authorList>
    </citation>
    <scope>NUCLEOTIDE SEQUENCE [LARGE SCALE GENOMIC DNA]</scope>
    <source>
        <strain evidence="5">Pseudo-F2</strain>
    </source>
</reference>
<keyword evidence="2" id="KW-0378">Hydrolase</keyword>
<dbReference type="FunFam" id="3.20.20.300:FF:000010">
    <property type="entry name" value="Putative beta-D-xylosidase 5"/>
    <property type="match status" value="1"/>
</dbReference>
<dbReference type="Gene3D" id="3.20.20.300">
    <property type="entry name" value="Glycoside hydrolase, family 3, N-terminal domain"/>
    <property type="match status" value="1"/>
</dbReference>
<dbReference type="GO" id="GO:0046556">
    <property type="term" value="F:alpha-L-arabinofuranosidase activity"/>
    <property type="evidence" value="ECO:0007669"/>
    <property type="project" value="TreeGrafter"/>
</dbReference>
<dbReference type="InterPro" id="IPR002772">
    <property type="entry name" value="Glyco_hydro_3_C"/>
</dbReference>
<dbReference type="Pfam" id="PF00933">
    <property type="entry name" value="Glyco_hydro_3"/>
    <property type="match status" value="1"/>
</dbReference>
<dbReference type="SMART" id="SM01217">
    <property type="entry name" value="Fn3_like"/>
    <property type="match status" value="1"/>
</dbReference>
<proteinExistence type="predicted"/>
<organism evidence="5 6">
    <name type="scientific">Quercus rubra</name>
    <name type="common">Northern red oak</name>
    <name type="synonym">Quercus borealis</name>
    <dbReference type="NCBI Taxonomy" id="3512"/>
    <lineage>
        <taxon>Eukaryota</taxon>
        <taxon>Viridiplantae</taxon>
        <taxon>Streptophyta</taxon>
        <taxon>Embryophyta</taxon>
        <taxon>Tracheophyta</taxon>
        <taxon>Spermatophyta</taxon>
        <taxon>Magnoliopsida</taxon>
        <taxon>eudicotyledons</taxon>
        <taxon>Gunneridae</taxon>
        <taxon>Pentapetalae</taxon>
        <taxon>rosids</taxon>
        <taxon>fabids</taxon>
        <taxon>Fagales</taxon>
        <taxon>Fagaceae</taxon>
        <taxon>Quercus</taxon>
    </lineage>
</organism>